<dbReference type="InterPro" id="IPR041492">
    <property type="entry name" value="HAD_2"/>
</dbReference>
<dbReference type="SFLD" id="SFLDS00003">
    <property type="entry name" value="Haloacid_Dehalogenase"/>
    <property type="match status" value="1"/>
</dbReference>
<accession>A0ABR9FZ46</accession>
<proteinExistence type="inferred from homology"/>
<dbReference type="InterPro" id="IPR051600">
    <property type="entry name" value="Beta-PGM-like"/>
</dbReference>
<dbReference type="Gene3D" id="1.10.150.240">
    <property type="entry name" value="Putative phosphatase, domain 2"/>
    <property type="match status" value="1"/>
</dbReference>
<comment type="similarity">
    <text evidence="2">Belongs to the HAD-like hydrolase superfamily. CbbY/CbbZ/Gph/YieH family.</text>
</comment>
<protein>
    <submittedName>
        <fullName evidence="5">HAD-IA family hydrolase</fullName>
    </submittedName>
</protein>
<evidence type="ECO:0000313" key="6">
    <source>
        <dbReference type="Proteomes" id="UP001645038"/>
    </source>
</evidence>
<gene>
    <name evidence="5" type="ORF">EI547_10635</name>
</gene>
<evidence type="ECO:0000256" key="1">
    <source>
        <dbReference type="ARBA" id="ARBA00001946"/>
    </source>
</evidence>
<sequence>MKVVIFDCDGVLVDSEALAEGVLEEYLGQWLPDVNVAERLSQALGMTTGDILKYLEQHSAYTLPDNATELMDTAIEERLARELNPMAGAYDAVLAIPLAKAVVSNSRRKRVVASLSSTQLADAFGKGTSIFTADQVANPKPDPALYLLAAAELGCLPSDCLVIEDSVAGVTAARAAGMCVIGFVGASHVDAEQPGRLQQAGAWRILEHMQGLGALVNEWQVRAAS</sequence>
<dbReference type="InterPro" id="IPR036412">
    <property type="entry name" value="HAD-like_sf"/>
</dbReference>
<dbReference type="InterPro" id="IPR023198">
    <property type="entry name" value="PGP-like_dom2"/>
</dbReference>
<dbReference type="SUPFAM" id="SSF56784">
    <property type="entry name" value="HAD-like"/>
    <property type="match status" value="1"/>
</dbReference>
<keyword evidence="4" id="KW-0460">Magnesium</keyword>
<dbReference type="InterPro" id="IPR006439">
    <property type="entry name" value="HAD-SF_hydro_IA"/>
</dbReference>
<dbReference type="SFLD" id="SFLDG01129">
    <property type="entry name" value="C1.5:_HAD__Beta-PGM__Phosphata"/>
    <property type="match status" value="1"/>
</dbReference>
<keyword evidence="3" id="KW-0479">Metal-binding</keyword>
<dbReference type="Gene3D" id="3.40.50.1000">
    <property type="entry name" value="HAD superfamily/HAD-like"/>
    <property type="match status" value="1"/>
</dbReference>
<keyword evidence="5" id="KW-0378">Hydrolase</keyword>
<evidence type="ECO:0000256" key="4">
    <source>
        <dbReference type="ARBA" id="ARBA00022842"/>
    </source>
</evidence>
<evidence type="ECO:0000313" key="5">
    <source>
        <dbReference type="EMBL" id="MBE0463908.1"/>
    </source>
</evidence>
<dbReference type="InterPro" id="IPR023214">
    <property type="entry name" value="HAD_sf"/>
</dbReference>
<comment type="caution">
    <text evidence="5">The sequence shown here is derived from an EMBL/GenBank/DDBJ whole genome shotgun (WGS) entry which is preliminary data.</text>
</comment>
<name>A0ABR9FZ46_9GAMM</name>
<dbReference type="Proteomes" id="UP001645038">
    <property type="component" value="Unassembled WGS sequence"/>
</dbReference>
<dbReference type="PANTHER" id="PTHR46193">
    <property type="entry name" value="6-PHOSPHOGLUCONATE PHOSPHATASE"/>
    <property type="match status" value="1"/>
</dbReference>
<evidence type="ECO:0000256" key="3">
    <source>
        <dbReference type="ARBA" id="ARBA00022723"/>
    </source>
</evidence>
<dbReference type="PANTHER" id="PTHR46193:SF10">
    <property type="entry name" value="6-PHOSPHOGLUCONATE PHOSPHATASE"/>
    <property type="match status" value="1"/>
</dbReference>
<evidence type="ECO:0000256" key="2">
    <source>
        <dbReference type="ARBA" id="ARBA00006171"/>
    </source>
</evidence>
<dbReference type="Pfam" id="PF13419">
    <property type="entry name" value="HAD_2"/>
    <property type="match status" value="1"/>
</dbReference>
<organism evidence="5 6">
    <name type="scientific">Halomonas colorata</name>
    <dbReference type="NCBI Taxonomy" id="2742615"/>
    <lineage>
        <taxon>Bacteria</taxon>
        <taxon>Pseudomonadati</taxon>
        <taxon>Pseudomonadota</taxon>
        <taxon>Gammaproteobacteria</taxon>
        <taxon>Oceanospirillales</taxon>
        <taxon>Halomonadaceae</taxon>
        <taxon>Halomonas</taxon>
    </lineage>
</organism>
<dbReference type="NCBIfam" id="TIGR01509">
    <property type="entry name" value="HAD-SF-IA-v3"/>
    <property type="match status" value="1"/>
</dbReference>
<comment type="cofactor">
    <cofactor evidence="1">
        <name>Mg(2+)</name>
        <dbReference type="ChEBI" id="CHEBI:18420"/>
    </cofactor>
</comment>
<keyword evidence="6" id="KW-1185">Reference proteome</keyword>
<dbReference type="RefSeq" id="WP_192538465.1">
    <property type="nucleotide sequence ID" value="NZ_RRZB01000023.1"/>
</dbReference>
<dbReference type="GO" id="GO:0016787">
    <property type="term" value="F:hydrolase activity"/>
    <property type="evidence" value="ECO:0007669"/>
    <property type="project" value="UniProtKB-KW"/>
</dbReference>
<reference evidence="5 6" key="1">
    <citation type="submission" date="2020-07" db="EMBL/GenBank/DDBJ databases">
        <title>Halophilic bacteria isolated from french cheeses.</title>
        <authorList>
            <person name="Kothe C.I."/>
            <person name="Farah-Kraiem B."/>
            <person name="Renault P."/>
            <person name="Dridi B."/>
        </authorList>
    </citation>
    <scope>NUCLEOTIDE SEQUENCE [LARGE SCALE GENOMIC DNA]</scope>
    <source>
        <strain evidence="5 6">FME20</strain>
    </source>
</reference>
<dbReference type="PRINTS" id="PR00413">
    <property type="entry name" value="HADHALOGNASE"/>
</dbReference>
<dbReference type="EMBL" id="RRZB01000023">
    <property type="protein sequence ID" value="MBE0463908.1"/>
    <property type="molecule type" value="Genomic_DNA"/>
</dbReference>